<keyword evidence="2" id="KW-1185">Reference proteome</keyword>
<comment type="caution">
    <text evidence="1">The sequence shown here is derived from an EMBL/GenBank/DDBJ whole genome shotgun (WGS) entry which is preliminary data.</text>
</comment>
<proteinExistence type="predicted"/>
<reference evidence="1 2" key="1">
    <citation type="journal article" date="2018" name="Front. Plant Sci.">
        <title>Red Clover (Trifolium pratense) and Zigzag Clover (T. medium) - A Picture of Genomic Similarities and Differences.</title>
        <authorList>
            <person name="Dluhosova J."/>
            <person name="Istvanek J."/>
            <person name="Nedelnik J."/>
            <person name="Repkova J."/>
        </authorList>
    </citation>
    <scope>NUCLEOTIDE SEQUENCE [LARGE SCALE GENOMIC DNA]</scope>
    <source>
        <strain evidence="2">cv. 10/8</strain>
        <tissue evidence="1">Leaf</tissue>
    </source>
</reference>
<accession>A0A392W1Q8</accession>
<organism evidence="1 2">
    <name type="scientific">Trifolium medium</name>
    <dbReference type="NCBI Taxonomy" id="97028"/>
    <lineage>
        <taxon>Eukaryota</taxon>
        <taxon>Viridiplantae</taxon>
        <taxon>Streptophyta</taxon>
        <taxon>Embryophyta</taxon>
        <taxon>Tracheophyta</taxon>
        <taxon>Spermatophyta</taxon>
        <taxon>Magnoliopsida</taxon>
        <taxon>eudicotyledons</taxon>
        <taxon>Gunneridae</taxon>
        <taxon>Pentapetalae</taxon>
        <taxon>rosids</taxon>
        <taxon>fabids</taxon>
        <taxon>Fabales</taxon>
        <taxon>Fabaceae</taxon>
        <taxon>Papilionoideae</taxon>
        <taxon>50 kb inversion clade</taxon>
        <taxon>NPAAA clade</taxon>
        <taxon>Hologalegina</taxon>
        <taxon>IRL clade</taxon>
        <taxon>Trifolieae</taxon>
        <taxon>Trifolium</taxon>
    </lineage>
</organism>
<feature type="non-terminal residue" evidence="1">
    <location>
        <position position="26"/>
    </location>
</feature>
<protein>
    <submittedName>
        <fullName evidence="1">Uncharacterized protein</fullName>
    </submittedName>
</protein>
<sequence>MQEGKASWREQHDGWWEVGIIINLKA</sequence>
<evidence type="ECO:0000313" key="1">
    <source>
        <dbReference type="EMBL" id="MCI92610.1"/>
    </source>
</evidence>
<evidence type="ECO:0000313" key="2">
    <source>
        <dbReference type="Proteomes" id="UP000265520"/>
    </source>
</evidence>
<dbReference type="AlphaFoldDB" id="A0A392W1Q8"/>
<dbReference type="Proteomes" id="UP000265520">
    <property type="component" value="Unassembled WGS sequence"/>
</dbReference>
<name>A0A392W1Q8_9FABA</name>
<dbReference type="EMBL" id="LXQA011305686">
    <property type="protein sequence ID" value="MCI92610.1"/>
    <property type="molecule type" value="Genomic_DNA"/>
</dbReference>